<evidence type="ECO:0000313" key="2">
    <source>
        <dbReference type="EMBL" id="MBX37234.1"/>
    </source>
</evidence>
<feature type="region of interest" description="Disordered" evidence="1">
    <location>
        <begin position="1"/>
        <end position="26"/>
    </location>
</feature>
<organism evidence="2">
    <name type="scientific">Rhizophora mucronata</name>
    <name type="common">Asiatic mangrove</name>
    <dbReference type="NCBI Taxonomy" id="61149"/>
    <lineage>
        <taxon>Eukaryota</taxon>
        <taxon>Viridiplantae</taxon>
        <taxon>Streptophyta</taxon>
        <taxon>Embryophyta</taxon>
        <taxon>Tracheophyta</taxon>
        <taxon>Spermatophyta</taxon>
        <taxon>Magnoliopsida</taxon>
        <taxon>eudicotyledons</taxon>
        <taxon>Gunneridae</taxon>
        <taxon>Pentapetalae</taxon>
        <taxon>rosids</taxon>
        <taxon>fabids</taxon>
        <taxon>Malpighiales</taxon>
        <taxon>Rhizophoraceae</taxon>
        <taxon>Rhizophora</taxon>
    </lineage>
</organism>
<dbReference type="EMBL" id="GGEC01056750">
    <property type="protein sequence ID" value="MBX37234.1"/>
    <property type="molecule type" value="Transcribed_RNA"/>
</dbReference>
<proteinExistence type="predicted"/>
<name>A0A2P2N436_RHIMU</name>
<evidence type="ECO:0000256" key="1">
    <source>
        <dbReference type="SAM" id="MobiDB-lite"/>
    </source>
</evidence>
<protein>
    <submittedName>
        <fullName evidence="2">Uncharacterized protein</fullName>
    </submittedName>
</protein>
<accession>A0A2P2N436</accession>
<reference evidence="2" key="1">
    <citation type="submission" date="2018-02" db="EMBL/GenBank/DDBJ databases">
        <title>Rhizophora mucronata_Transcriptome.</title>
        <authorList>
            <person name="Meera S.P."/>
            <person name="Sreeshan A."/>
            <person name="Augustine A."/>
        </authorList>
    </citation>
    <scope>NUCLEOTIDE SEQUENCE</scope>
    <source>
        <tissue evidence="2">Leaf</tissue>
    </source>
</reference>
<sequence length="26" mass="3003">MHLKIRPKSGKPNYGQKGVREKFCSL</sequence>
<dbReference type="AlphaFoldDB" id="A0A2P2N436"/>